<sequence length="63" mass="6896">MTLTSDSHPIDIPARYLRMQLEAVPATPAGGWETGATEHARNLAVSLCDVLNGATWQAITRYR</sequence>
<name>A0ABS1XMM3_9ACTN</name>
<dbReference type="RefSeq" id="WP_203172970.1">
    <property type="nucleotide sequence ID" value="NZ_JAEVHM010000001.1"/>
</dbReference>
<evidence type="ECO:0000313" key="2">
    <source>
        <dbReference type="Proteomes" id="UP000601027"/>
    </source>
</evidence>
<organism evidence="1 2">
    <name type="scientific">Micromonospora parastrephiae</name>
    <dbReference type="NCBI Taxonomy" id="2806101"/>
    <lineage>
        <taxon>Bacteria</taxon>
        <taxon>Bacillati</taxon>
        <taxon>Actinomycetota</taxon>
        <taxon>Actinomycetes</taxon>
        <taxon>Micromonosporales</taxon>
        <taxon>Micromonosporaceae</taxon>
        <taxon>Micromonospora</taxon>
    </lineage>
</organism>
<proteinExistence type="predicted"/>
<comment type="caution">
    <text evidence="1">The sequence shown here is derived from an EMBL/GenBank/DDBJ whole genome shotgun (WGS) entry which is preliminary data.</text>
</comment>
<reference evidence="1 2" key="1">
    <citation type="submission" date="2021-01" db="EMBL/GenBank/DDBJ databases">
        <title>Draft genome sequence of Micromonospora sp. strain STR1_7.</title>
        <authorList>
            <person name="Karlyshev A."/>
            <person name="Jawad R."/>
        </authorList>
    </citation>
    <scope>NUCLEOTIDE SEQUENCE [LARGE SCALE GENOMIC DNA]</scope>
    <source>
        <strain evidence="1 2">STR1-7</strain>
    </source>
</reference>
<keyword evidence="2" id="KW-1185">Reference proteome</keyword>
<protein>
    <submittedName>
        <fullName evidence="1">Uncharacterized protein</fullName>
    </submittedName>
</protein>
<accession>A0ABS1XMM3</accession>
<dbReference type="Proteomes" id="UP000601027">
    <property type="component" value="Unassembled WGS sequence"/>
</dbReference>
<gene>
    <name evidence="1" type="ORF">JNW91_00585</name>
</gene>
<evidence type="ECO:0000313" key="1">
    <source>
        <dbReference type="EMBL" id="MBM0230498.1"/>
    </source>
</evidence>
<dbReference type="EMBL" id="JAEVHM010000001">
    <property type="protein sequence ID" value="MBM0230498.1"/>
    <property type="molecule type" value="Genomic_DNA"/>
</dbReference>